<keyword evidence="3" id="KW-0812">Transmembrane</keyword>
<evidence type="ECO:0000313" key="4">
    <source>
        <dbReference type="EMBL" id="KAF5916973.1"/>
    </source>
</evidence>
<proteinExistence type="predicted"/>
<accession>A0A7J7EMQ1</accession>
<evidence type="ECO:0000256" key="2">
    <source>
        <dbReference type="ARBA" id="ARBA00023319"/>
    </source>
</evidence>
<organism evidence="4 5">
    <name type="scientific">Diceros bicornis minor</name>
    <name type="common">South-central black rhinoceros</name>
    <dbReference type="NCBI Taxonomy" id="77932"/>
    <lineage>
        <taxon>Eukaryota</taxon>
        <taxon>Metazoa</taxon>
        <taxon>Chordata</taxon>
        <taxon>Craniata</taxon>
        <taxon>Vertebrata</taxon>
        <taxon>Euteleostomi</taxon>
        <taxon>Mammalia</taxon>
        <taxon>Eutheria</taxon>
        <taxon>Laurasiatheria</taxon>
        <taxon>Perissodactyla</taxon>
        <taxon>Rhinocerotidae</taxon>
        <taxon>Diceros</taxon>
    </lineage>
</organism>
<dbReference type="Proteomes" id="UP000551758">
    <property type="component" value="Unassembled WGS sequence"/>
</dbReference>
<keyword evidence="3" id="KW-0472">Membrane</keyword>
<dbReference type="InterPro" id="IPR013783">
    <property type="entry name" value="Ig-like_fold"/>
</dbReference>
<evidence type="ECO:0000313" key="5">
    <source>
        <dbReference type="Proteomes" id="UP000551758"/>
    </source>
</evidence>
<dbReference type="EMBL" id="JACDTQ010002604">
    <property type="protein sequence ID" value="KAF5916973.1"/>
    <property type="molecule type" value="Genomic_DNA"/>
</dbReference>
<keyword evidence="3" id="KW-1133">Transmembrane helix</keyword>
<dbReference type="GO" id="GO:0032396">
    <property type="term" value="F:inhibitory MHC class I receptor activity"/>
    <property type="evidence" value="ECO:0007669"/>
    <property type="project" value="TreeGrafter"/>
</dbReference>
<evidence type="ECO:0000256" key="3">
    <source>
        <dbReference type="SAM" id="Phobius"/>
    </source>
</evidence>
<dbReference type="AlphaFoldDB" id="A0A7J7EMQ1"/>
<dbReference type="SUPFAM" id="SSF48726">
    <property type="entry name" value="Immunoglobulin"/>
    <property type="match status" value="2"/>
</dbReference>
<sequence length="317" mass="34383">MRPVTSAQGGTYRCYSSLNTSPYLLSHPSDLLELMVSDYTVENLIRIGMAGLILVALGVLLIQARHNQRRTQGAQTRPRASVCVCWGDTLSQGTLFQGCVRFHGTWEESSCFRPMNPPGHLGGAEREPSTPCKPSIWATQSPWSPWGALPSSAVRGLCRLMSTIYIKTENPNSGHHRFPATRSLSPLIYEPTHCSAVSVCISHQQEWMGEEPGRIPLWAHPYRQKGIECGLRGPQPSQSTPGVCGLMVPPLTLLPPSPSGVYSAPSLSSHPGSVVASGGNMSLSCSSESTLDTFHLLKEGGADHPRHMESRAYRGRG</sequence>
<protein>
    <submittedName>
        <fullName evidence="4">Uncharacterized protein</fullName>
    </submittedName>
</protein>
<keyword evidence="1" id="KW-1015">Disulfide bond</keyword>
<dbReference type="PANTHER" id="PTHR11738:SF88">
    <property type="entry name" value="IG-LIKE DOMAIN-CONTAINING PROTEIN"/>
    <property type="match status" value="1"/>
</dbReference>
<evidence type="ECO:0000256" key="1">
    <source>
        <dbReference type="ARBA" id="ARBA00023157"/>
    </source>
</evidence>
<dbReference type="PANTHER" id="PTHR11738">
    <property type="entry name" value="MHC CLASS I NK CELL RECEPTOR"/>
    <property type="match status" value="1"/>
</dbReference>
<keyword evidence="2" id="KW-0393">Immunoglobulin domain</keyword>
<dbReference type="InterPro" id="IPR050412">
    <property type="entry name" value="Ig-like_Receptors_ImmuneReg"/>
</dbReference>
<reference evidence="4 5" key="1">
    <citation type="journal article" date="2020" name="Mol. Biol. Evol.">
        <title>Interspecific Gene Flow and the Evolution of Specialization in Black and White Rhinoceros.</title>
        <authorList>
            <person name="Moodley Y."/>
            <person name="Westbury M.V."/>
            <person name="Russo I.M."/>
            <person name="Gopalakrishnan S."/>
            <person name="Rakotoarivelo A."/>
            <person name="Olsen R.A."/>
            <person name="Prost S."/>
            <person name="Tunstall T."/>
            <person name="Ryder O.A."/>
            <person name="Dalen L."/>
            <person name="Bruford M.W."/>
        </authorList>
    </citation>
    <scope>NUCLEOTIDE SEQUENCE [LARGE SCALE GENOMIC DNA]</scope>
    <source>
        <strain evidence="4">SBR-YM</strain>
        <tissue evidence="4">Skin</tissue>
    </source>
</reference>
<dbReference type="GO" id="GO:0005886">
    <property type="term" value="C:plasma membrane"/>
    <property type="evidence" value="ECO:0007669"/>
    <property type="project" value="TreeGrafter"/>
</dbReference>
<dbReference type="GO" id="GO:0019221">
    <property type="term" value="P:cytokine-mediated signaling pathway"/>
    <property type="evidence" value="ECO:0007669"/>
    <property type="project" value="TreeGrafter"/>
</dbReference>
<feature type="transmembrane region" description="Helical" evidence="3">
    <location>
        <begin position="44"/>
        <end position="62"/>
    </location>
</feature>
<dbReference type="Gene3D" id="2.60.40.10">
    <property type="entry name" value="Immunoglobulins"/>
    <property type="match status" value="2"/>
</dbReference>
<dbReference type="InterPro" id="IPR036179">
    <property type="entry name" value="Ig-like_dom_sf"/>
</dbReference>
<name>A0A7J7EMQ1_DICBM</name>
<dbReference type="GO" id="GO:0002764">
    <property type="term" value="P:immune response-regulating signaling pathway"/>
    <property type="evidence" value="ECO:0007669"/>
    <property type="project" value="TreeGrafter"/>
</dbReference>
<gene>
    <name evidence="4" type="ORF">HPG69_013895</name>
</gene>
<comment type="caution">
    <text evidence="4">The sequence shown here is derived from an EMBL/GenBank/DDBJ whole genome shotgun (WGS) entry which is preliminary data.</text>
</comment>
<keyword evidence="5" id="KW-1185">Reference proteome</keyword>